<dbReference type="AlphaFoldDB" id="A0A392T7S8"/>
<proteinExistence type="predicted"/>
<dbReference type="EMBL" id="LXQA010524166">
    <property type="protein sequence ID" value="MCI57151.1"/>
    <property type="molecule type" value="Genomic_DNA"/>
</dbReference>
<protein>
    <submittedName>
        <fullName evidence="1">Uncharacterized protein</fullName>
    </submittedName>
</protein>
<evidence type="ECO:0000313" key="1">
    <source>
        <dbReference type="EMBL" id="MCI57151.1"/>
    </source>
</evidence>
<name>A0A392T7S8_9FABA</name>
<accession>A0A392T7S8</accession>
<sequence>MFKLINRNRLLGVMIKFQQDLLGRLDEADESLRTAKEKQVAMQTIADRARVAARR</sequence>
<reference evidence="1 2" key="1">
    <citation type="journal article" date="2018" name="Front. Plant Sci.">
        <title>Red Clover (Trifolium pratense) and Zigzag Clover (T. medium) - A Picture of Genomic Similarities and Differences.</title>
        <authorList>
            <person name="Dluhosova J."/>
            <person name="Istvanek J."/>
            <person name="Nedelnik J."/>
            <person name="Repkova J."/>
        </authorList>
    </citation>
    <scope>NUCLEOTIDE SEQUENCE [LARGE SCALE GENOMIC DNA]</scope>
    <source>
        <strain evidence="2">cv. 10/8</strain>
        <tissue evidence="1">Leaf</tissue>
    </source>
</reference>
<evidence type="ECO:0000313" key="2">
    <source>
        <dbReference type="Proteomes" id="UP000265520"/>
    </source>
</evidence>
<organism evidence="1 2">
    <name type="scientific">Trifolium medium</name>
    <dbReference type="NCBI Taxonomy" id="97028"/>
    <lineage>
        <taxon>Eukaryota</taxon>
        <taxon>Viridiplantae</taxon>
        <taxon>Streptophyta</taxon>
        <taxon>Embryophyta</taxon>
        <taxon>Tracheophyta</taxon>
        <taxon>Spermatophyta</taxon>
        <taxon>Magnoliopsida</taxon>
        <taxon>eudicotyledons</taxon>
        <taxon>Gunneridae</taxon>
        <taxon>Pentapetalae</taxon>
        <taxon>rosids</taxon>
        <taxon>fabids</taxon>
        <taxon>Fabales</taxon>
        <taxon>Fabaceae</taxon>
        <taxon>Papilionoideae</taxon>
        <taxon>50 kb inversion clade</taxon>
        <taxon>NPAAA clade</taxon>
        <taxon>Hologalegina</taxon>
        <taxon>IRL clade</taxon>
        <taxon>Trifolieae</taxon>
        <taxon>Trifolium</taxon>
    </lineage>
</organism>
<feature type="non-terminal residue" evidence="1">
    <location>
        <position position="55"/>
    </location>
</feature>
<dbReference type="Proteomes" id="UP000265520">
    <property type="component" value="Unassembled WGS sequence"/>
</dbReference>
<keyword evidence="2" id="KW-1185">Reference proteome</keyword>
<comment type="caution">
    <text evidence="1">The sequence shown here is derived from an EMBL/GenBank/DDBJ whole genome shotgun (WGS) entry which is preliminary data.</text>
</comment>